<organism evidence="2 3">
    <name type="scientific">Durusdinium trenchii</name>
    <dbReference type="NCBI Taxonomy" id="1381693"/>
    <lineage>
        <taxon>Eukaryota</taxon>
        <taxon>Sar</taxon>
        <taxon>Alveolata</taxon>
        <taxon>Dinophyceae</taxon>
        <taxon>Suessiales</taxon>
        <taxon>Symbiodiniaceae</taxon>
        <taxon>Durusdinium</taxon>
    </lineage>
</organism>
<evidence type="ECO:0000313" key="2">
    <source>
        <dbReference type="EMBL" id="CAK9117880.1"/>
    </source>
</evidence>
<sequence>VSLFVKRLCSDWDNLAAGMRKCWTYKDAVLLHTACGMFLHMDNLLRAKALASEYNAASGKLLEQFMCGIMDAELIHVAENGVPPGNIQDVSYFRSSCCFNVRTVVSNYESKITLEAEERTLVLKRKVAQATLEQVEAEIQADVALIRASLPSKTNEAAETAQDVKYAKARQAQTSMTTVCKNKRKIEDALLTADTDFSQALTLIFAKETVRANSDKKGIPCHESIIKGYLKGMTFSDKDRVIFLDLVPNRYAEFGRACVRRTLAGEHQPPVIYYGLMRKEHKDVSTQIETEVFQHWDSLSTSPAKTRPRPSAEVETVSGLKLLTHDSDGNFGFPEHIMRKFEKDTEEYKKLAKLKADFEKEAPSRAAAPRTRDGGAPRVRGQPDFSINDGKRPIDIEDVVDLEVKAPPDASQRLATIIGKATKPSIIIDKDYKVWVGNEHSEKLTVCGCELFGFNTGNYEERLVDGGKRHASGIAWRVVSDFDLVSYERKLTPDVTVLDHELSPKLHAPADGESEAVPVAFRYDIRPLRSLRTNVFRPNNIQGDVK</sequence>
<proteinExistence type="predicted"/>
<evidence type="ECO:0000256" key="1">
    <source>
        <dbReference type="SAM" id="MobiDB-lite"/>
    </source>
</evidence>
<gene>
    <name evidence="2" type="ORF">CCMP2556_LOCUS55109</name>
</gene>
<protein>
    <submittedName>
        <fullName evidence="2">Uncharacterized protein</fullName>
    </submittedName>
</protein>
<comment type="caution">
    <text evidence="2">The sequence shown here is derived from an EMBL/GenBank/DDBJ whole genome shotgun (WGS) entry which is preliminary data.</text>
</comment>
<feature type="non-terminal residue" evidence="2">
    <location>
        <position position="1"/>
    </location>
</feature>
<accession>A0ABP0SZK0</accession>
<feature type="region of interest" description="Disordered" evidence="1">
    <location>
        <begin position="359"/>
        <end position="390"/>
    </location>
</feature>
<dbReference type="EMBL" id="CAXAMN010028844">
    <property type="protein sequence ID" value="CAK9117880.1"/>
    <property type="molecule type" value="Genomic_DNA"/>
</dbReference>
<evidence type="ECO:0000313" key="3">
    <source>
        <dbReference type="Proteomes" id="UP001642484"/>
    </source>
</evidence>
<name>A0ABP0SZK0_9DINO</name>
<dbReference type="Proteomes" id="UP001642484">
    <property type="component" value="Unassembled WGS sequence"/>
</dbReference>
<feature type="non-terminal residue" evidence="2">
    <location>
        <position position="546"/>
    </location>
</feature>
<keyword evidence="3" id="KW-1185">Reference proteome</keyword>
<reference evidence="2 3" key="1">
    <citation type="submission" date="2024-02" db="EMBL/GenBank/DDBJ databases">
        <authorList>
            <person name="Chen Y."/>
            <person name="Shah S."/>
            <person name="Dougan E. K."/>
            <person name="Thang M."/>
            <person name="Chan C."/>
        </authorList>
    </citation>
    <scope>NUCLEOTIDE SEQUENCE [LARGE SCALE GENOMIC DNA]</scope>
</reference>